<dbReference type="PANTHER" id="PTHR43855:SF1">
    <property type="entry name" value="THIOSULFATE SULFURTRANSFERASE"/>
    <property type="match status" value="1"/>
</dbReference>
<sequence length="269" mass="27090">MSRSEHFVSAVDLAALLAGPRPPVLLDVREAPGSVGHLPGAVYVDLPTQLAGPPSGYSGRRPLPGIADLQWLARSWGIDDGDAVVVYDDVAGTKAGRAYWVLRWAGIADVRVLDGGLGAWTAAGLPLSTAASAPSPGGVTLTAGHLAELTADQAAEYAAAGRLFDARGAAQFAAGHIPGAVSAPTRDSLDAAGLLLDETALRERFAALGVDGSQPVGLYCGGGVAAAHAVAVLRSVGLDAALFVGSFSAWSSDPDRPVATGVTDVAVVP</sequence>
<accession>A0A8J4E427</accession>
<dbReference type="RefSeq" id="WP_203999534.1">
    <property type="nucleotide sequence ID" value="NZ_BOPG01000037.1"/>
</dbReference>
<comment type="caution">
    <text evidence="5">The sequence shown here is derived from an EMBL/GenBank/DDBJ whole genome shotgun (WGS) entry which is preliminary data.</text>
</comment>
<evidence type="ECO:0000313" key="6">
    <source>
        <dbReference type="Proteomes" id="UP000612585"/>
    </source>
</evidence>
<protein>
    <recommendedName>
        <fullName evidence="1">thiosulfate sulfurtransferase</fullName>
        <ecNumber evidence="1">2.8.1.1</ecNumber>
    </recommendedName>
</protein>
<reference evidence="5" key="1">
    <citation type="submission" date="2021-01" db="EMBL/GenBank/DDBJ databases">
        <title>Whole genome shotgun sequence of Virgisporangium aurantiacum NBRC 16421.</title>
        <authorList>
            <person name="Komaki H."/>
            <person name="Tamura T."/>
        </authorList>
    </citation>
    <scope>NUCLEOTIDE SEQUENCE</scope>
    <source>
        <strain evidence="5">NBRC 16421</strain>
    </source>
</reference>
<evidence type="ECO:0000256" key="3">
    <source>
        <dbReference type="ARBA" id="ARBA00047549"/>
    </source>
</evidence>
<dbReference type="Pfam" id="PF00581">
    <property type="entry name" value="Rhodanese"/>
    <property type="match status" value="2"/>
</dbReference>
<evidence type="ECO:0000256" key="2">
    <source>
        <dbReference type="ARBA" id="ARBA00022737"/>
    </source>
</evidence>
<dbReference type="SMART" id="SM00450">
    <property type="entry name" value="RHOD"/>
    <property type="match status" value="2"/>
</dbReference>
<keyword evidence="6" id="KW-1185">Reference proteome</keyword>
<dbReference type="AlphaFoldDB" id="A0A8J4E427"/>
<evidence type="ECO:0000259" key="4">
    <source>
        <dbReference type="PROSITE" id="PS50206"/>
    </source>
</evidence>
<feature type="domain" description="Rhodanese" evidence="4">
    <location>
        <begin position="157"/>
        <end position="259"/>
    </location>
</feature>
<dbReference type="InterPro" id="IPR001763">
    <property type="entry name" value="Rhodanese-like_dom"/>
</dbReference>
<dbReference type="GO" id="GO:0004792">
    <property type="term" value="F:thiosulfate-cyanide sulfurtransferase activity"/>
    <property type="evidence" value="ECO:0007669"/>
    <property type="project" value="UniProtKB-EC"/>
</dbReference>
<evidence type="ECO:0000256" key="1">
    <source>
        <dbReference type="ARBA" id="ARBA00012245"/>
    </source>
</evidence>
<dbReference type="CDD" id="cd01448">
    <property type="entry name" value="TST_Repeat_1"/>
    <property type="match status" value="1"/>
</dbReference>
<name>A0A8J4E427_9ACTN</name>
<dbReference type="SUPFAM" id="SSF52821">
    <property type="entry name" value="Rhodanese/Cell cycle control phosphatase"/>
    <property type="match status" value="2"/>
</dbReference>
<dbReference type="EMBL" id="BOPG01000037">
    <property type="protein sequence ID" value="GIJ58572.1"/>
    <property type="molecule type" value="Genomic_DNA"/>
</dbReference>
<proteinExistence type="predicted"/>
<evidence type="ECO:0000313" key="5">
    <source>
        <dbReference type="EMBL" id="GIJ58572.1"/>
    </source>
</evidence>
<dbReference type="EC" id="2.8.1.1" evidence="1"/>
<dbReference type="PANTHER" id="PTHR43855">
    <property type="entry name" value="THIOSULFATE SULFURTRANSFERASE"/>
    <property type="match status" value="1"/>
</dbReference>
<dbReference type="PROSITE" id="PS50206">
    <property type="entry name" value="RHODANESE_3"/>
    <property type="match status" value="2"/>
</dbReference>
<gene>
    <name evidence="5" type="primary">sseA_2</name>
    <name evidence="5" type="ORF">Vau01_060880</name>
</gene>
<dbReference type="InterPro" id="IPR036873">
    <property type="entry name" value="Rhodanese-like_dom_sf"/>
</dbReference>
<dbReference type="Proteomes" id="UP000612585">
    <property type="component" value="Unassembled WGS sequence"/>
</dbReference>
<keyword evidence="2" id="KW-0677">Repeat</keyword>
<comment type="catalytic activity">
    <reaction evidence="3">
        <text>thiosulfate + hydrogen cyanide = thiocyanate + sulfite + 2 H(+)</text>
        <dbReference type="Rhea" id="RHEA:16881"/>
        <dbReference type="ChEBI" id="CHEBI:15378"/>
        <dbReference type="ChEBI" id="CHEBI:17359"/>
        <dbReference type="ChEBI" id="CHEBI:18022"/>
        <dbReference type="ChEBI" id="CHEBI:18407"/>
        <dbReference type="ChEBI" id="CHEBI:33542"/>
        <dbReference type="EC" id="2.8.1.1"/>
    </reaction>
</comment>
<organism evidence="5 6">
    <name type="scientific">Virgisporangium aurantiacum</name>
    <dbReference type="NCBI Taxonomy" id="175570"/>
    <lineage>
        <taxon>Bacteria</taxon>
        <taxon>Bacillati</taxon>
        <taxon>Actinomycetota</taxon>
        <taxon>Actinomycetes</taxon>
        <taxon>Micromonosporales</taxon>
        <taxon>Micromonosporaceae</taxon>
        <taxon>Virgisporangium</taxon>
    </lineage>
</organism>
<feature type="domain" description="Rhodanese" evidence="4">
    <location>
        <begin position="19"/>
        <end position="129"/>
    </location>
</feature>
<dbReference type="Gene3D" id="3.40.250.10">
    <property type="entry name" value="Rhodanese-like domain"/>
    <property type="match status" value="2"/>
</dbReference>
<dbReference type="InterPro" id="IPR051126">
    <property type="entry name" value="Thiosulfate_sulfurtransferase"/>
</dbReference>